<proteinExistence type="predicted"/>
<comment type="caution">
    <text evidence="1">The sequence shown here is derived from an EMBL/GenBank/DDBJ whole genome shotgun (WGS) entry which is preliminary data.</text>
</comment>
<dbReference type="AlphaFoldDB" id="A0A3R7YJ90"/>
<name>A0A3R7YJ90_APHAT</name>
<reference evidence="1" key="1">
    <citation type="submission" date="2018-07" db="EMBL/GenBank/DDBJ databases">
        <title>Annotation of Aphanomyces astaci genome assembly.</title>
        <authorList>
            <person name="Studholme D.J."/>
        </authorList>
    </citation>
    <scope>NUCLEOTIDE SEQUENCE [LARGE SCALE GENOMIC DNA]</scope>
    <source>
        <strain evidence="1">Pc</strain>
    </source>
</reference>
<evidence type="ECO:0000313" key="2">
    <source>
        <dbReference type="Proteomes" id="UP000284702"/>
    </source>
</evidence>
<evidence type="ECO:0000313" key="1">
    <source>
        <dbReference type="EMBL" id="RQM30339.1"/>
    </source>
</evidence>
<sequence>MYLRPPLSRVMKEFEVLGARTVYSRITDARNPTKRWHQNLIRKHYPSADNEQRDVFIARAVLEDALTPYTPHSSVENKWVWMQVAADPHVPNSCQFTLLVQLQLEGDDAAAVEDGSEVTFKMNQLGVVDRPGFLPSTPSMLHLDPSRLPPSHLRLFVEGGNRMHVAVTTAINAVVHRYTTRSS</sequence>
<dbReference type="Proteomes" id="UP000284702">
    <property type="component" value="Unassembled WGS sequence"/>
</dbReference>
<dbReference type="EMBL" id="MZMZ02000839">
    <property type="protein sequence ID" value="RQM30339.1"/>
    <property type="molecule type" value="Genomic_DNA"/>
</dbReference>
<protein>
    <submittedName>
        <fullName evidence="1">Uncharacterized protein</fullName>
    </submittedName>
</protein>
<accession>A0A3R7YJ90</accession>
<dbReference type="VEuPathDB" id="FungiDB:H257_08047"/>
<gene>
    <name evidence="1" type="ORF">B5M09_012689</name>
</gene>
<organism evidence="1 2">
    <name type="scientific">Aphanomyces astaci</name>
    <name type="common">Crayfish plague agent</name>
    <dbReference type="NCBI Taxonomy" id="112090"/>
    <lineage>
        <taxon>Eukaryota</taxon>
        <taxon>Sar</taxon>
        <taxon>Stramenopiles</taxon>
        <taxon>Oomycota</taxon>
        <taxon>Saprolegniomycetes</taxon>
        <taxon>Saprolegniales</taxon>
        <taxon>Verrucalvaceae</taxon>
        <taxon>Aphanomyces</taxon>
    </lineage>
</organism>
<keyword evidence="2" id="KW-1185">Reference proteome</keyword>